<accession>A0A8C9G614</accession>
<feature type="region of interest" description="Disordered" evidence="1">
    <location>
        <begin position="1"/>
        <end position="53"/>
    </location>
</feature>
<dbReference type="Gene3D" id="3.40.50.300">
    <property type="entry name" value="P-loop containing nucleotide triphosphate hydrolases"/>
    <property type="match status" value="1"/>
</dbReference>
<dbReference type="Proteomes" id="UP000694428">
    <property type="component" value="Unplaced"/>
</dbReference>
<evidence type="ECO:0000313" key="3">
    <source>
        <dbReference type="Proteomes" id="UP000694428"/>
    </source>
</evidence>
<sequence>MSRHVFLTGPPGNEAAWRQQQEEPGEQGEGRGRGRPAPGSAWLAGDVSPGPGRKRECRVGQYVVDVASFEQLVLPVLRNVSIILNSGGQWRRDFLMNLEQQKPKPKGCEE</sequence>
<organism evidence="2 3">
    <name type="scientific">Pavo cristatus</name>
    <name type="common">Indian peafowl</name>
    <name type="synonym">Blue peafowl</name>
    <dbReference type="NCBI Taxonomy" id="9049"/>
    <lineage>
        <taxon>Eukaryota</taxon>
        <taxon>Metazoa</taxon>
        <taxon>Chordata</taxon>
        <taxon>Craniata</taxon>
        <taxon>Vertebrata</taxon>
        <taxon>Euteleostomi</taxon>
        <taxon>Archelosauria</taxon>
        <taxon>Archosauria</taxon>
        <taxon>Dinosauria</taxon>
        <taxon>Saurischia</taxon>
        <taxon>Theropoda</taxon>
        <taxon>Coelurosauria</taxon>
        <taxon>Aves</taxon>
        <taxon>Neognathae</taxon>
        <taxon>Galloanserae</taxon>
        <taxon>Galliformes</taxon>
        <taxon>Phasianidae</taxon>
        <taxon>Phasianinae</taxon>
        <taxon>Pavo</taxon>
    </lineage>
</organism>
<dbReference type="AlphaFoldDB" id="A0A8C9G614"/>
<evidence type="ECO:0000313" key="2">
    <source>
        <dbReference type="Ensembl" id="ENSPSTP00000025157.1"/>
    </source>
</evidence>
<keyword evidence="3" id="KW-1185">Reference proteome</keyword>
<name>A0A8C9G614_PAVCR</name>
<proteinExistence type="predicted"/>
<protein>
    <submittedName>
        <fullName evidence="2">Uncharacterized protein</fullName>
    </submittedName>
</protein>
<dbReference type="Ensembl" id="ENSPSTT00000026473.1">
    <property type="protein sequence ID" value="ENSPSTP00000025157.1"/>
    <property type="gene ID" value="ENSPSTG00000018538.1"/>
</dbReference>
<reference evidence="2" key="2">
    <citation type="submission" date="2025-09" db="UniProtKB">
        <authorList>
            <consortium name="Ensembl"/>
        </authorList>
    </citation>
    <scope>IDENTIFICATION</scope>
</reference>
<dbReference type="InterPro" id="IPR027417">
    <property type="entry name" value="P-loop_NTPase"/>
</dbReference>
<reference evidence="2" key="1">
    <citation type="submission" date="2025-08" db="UniProtKB">
        <authorList>
            <consortium name="Ensembl"/>
        </authorList>
    </citation>
    <scope>IDENTIFICATION</scope>
</reference>
<evidence type="ECO:0000256" key="1">
    <source>
        <dbReference type="SAM" id="MobiDB-lite"/>
    </source>
</evidence>